<evidence type="ECO:0008006" key="3">
    <source>
        <dbReference type="Google" id="ProtNLM"/>
    </source>
</evidence>
<dbReference type="VEuPathDB" id="MicrosporidiaDB:VCUG_00874"/>
<evidence type="ECO:0000313" key="1">
    <source>
        <dbReference type="EMBL" id="ELA47673.1"/>
    </source>
</evidence>
<dbReference type="RefSeq" id="XP_008073894.1">
    <property type="nucleotide sequence ID" value="XM_008075703.1"/>
</dbReference>
<reference evidence="2" key="1">
    <citation type="submission" date="2011-03" db="EMBL/GenBank/DDBJ databases">
        <title>The genome sequence of Vavraia culicis strain floridensis.</title>
        <authorList>
            <consortium name="The Broad Institute Genome Sequencing Platform"/>
            <person name="Cuomo C."/>
            <person name="Becnel J."/>
            <person name="Sanscrainte N."/>
            <person name="Young S.K."/>
            <person name="Zeng Q."/>
            <person name="Gargeya S."/>
            <person name="Fitzgerald M."/>
            <person name="Haas B."/>
            <person name="Abouelleil A."/>
            <person name="Alvarado L."/>
            <person name="Arachchi H.M."/>
            <person name="Berlin A."/>
            <person name="Chapman S.B."/>
            <person name="Gearin G."/>
            <person name="Goldberg J."/>
            <person name="Griggs A."/>
            <person name="Gujja S."/>
            <person name="Hansen M."/>
            <person name="Heiman D."/>
            <person name="Howarth C."/>
            <person name="Larimer J."/>
            <person name="Lui A."/>
            <person name="MacDonald P.J.P."/>
            <person name="McCowen C."/>
            <person name="Montmayeur A."/>
            <person name="Murphy C."/>
            <person name="Neiman D."/>
            <person name="Pearson M."/>
            <person name="Priest M."/>
            <person name="Roberts A."/>
            <person name="Saif S."/>
            <person name="Shea T."/>
            <person name="Sisk P."/>
            <person name="Stolte C."/>
            <person name="Sykes S."/>
            <person name="Wortman J."/>
            <person name="Nusbaum C."/>
            <person name="Birren B."/>
        </authorList>
    </citation>
    <scope>NUCLEOTIDE SEQUENCE [LARGE SCALE GENOMIC DNA]</scope>
    <source>
        <strain evidence="2">floridensis</strain>
    </source>
</reference>
<sequence length="577" mass="69097">MIDLAYWPSLNVFLTNMFMSRPTVRYACILEVASNISLLNHDKLYTKKIIELIEMYINEVRYVDLESFVQNERKYRELISLLGMVFSPIKGLRLYKRYKNVYKKYTLRNIEKLQNEILLNNSTVDEETISILKRYKVYNVVFKYVKKKVINSYFLEISRTSNKKEELDMIFKILEKENKGLMDFKTIESCFLDLYLNRFEDIYEISMTDKFQDLFNLFVRANQYNLFTKKFEECLNNNFSFEYMLQIHLFSSVLDKFKQFLNRNEDMFIKNVSKLQSQPKKNLNFILESLNQIDTFERNYRIYLANMILKKENVDREYDVIMEQNQENRRVTVTEIADDIDMGVEEGMPLEVFDIKGRGKMVMRNKIFRKSLQMMQNSEKPVLDFRWPKYEELTFSVPPEIKCDFEFNKTLSTLKIKINDIEVICTLFQYKMIKYVVENCGNKNMIYKKIRKTKFAGIEDKREFFKSFLKNKTEHDVFYDHIDPICNIISDNLSFHIVDTLNLCPDFRLLKDKTSSVAQNDDYKIDARIMRKLKRMKKCKVEDLYDEGGKIKVSERVVALEQKGYCTRNGEIVNYCP</sequence>
<gene>
    <name evidence="1" type="ORF">VCUG_00874</name>
</gene>
<name>L2GWJ8_VAVCU</name>
<organism evidence="1 2">
    <name type="scientific">Vavraia culicis (isolate floridensis)</name>
    <name type="common">Microsporidian parasite</name>
    <dbReference type="NCBI Taxonomy" id="948595"/>
    <lineage>
        <taxon>Eukaryota</taxon>
        <taxon>Fungi</taxon>
        <taxon>Fungi incertae sedis</taxon>
        <taxon>Microsporidia</taxon>
        <taxon>Pleistophoridae</taxon>
        <taxon>Vavraia</taxon>
    </lineage>
</organism>
<dbReference type="InParanoid" id="L2GWJ8"/>
<dbReference type="AlphaFoldDB" id="L2GWJ8"/>
<evidence type="ECO:0000313" key="2">
    <source>
        <dbReference type="Proteomes" id="UP000011081"/>
    </source>
</evidence>
<proteinExistence type="predicted"/>
<dbReference type="HOGENOM" id="CLU_472658_0_0_1"/>
<dbReference type="OrthoDB" id="2190535at2759"/>
<dbReference type="GeneID" id="19878757"/>
<protein>
    <recommendedName>
        <fullName evidence="3">Cullin family profile domain-containing protein</fullName>
    </recommendedName>
</protein>
<accession>L2GWJ8</accession>
<dbReference type="Proteomes" id="UP000011081">
    <property type="component" value="Unassembled WGS sequence"/>
</dbReference>
<dbReference type="OMA" id="DARIMRK"/>
<keyword evidence="2" id="KW-1185">Reference proteome</keyword>
<dbReference type="EMBL" id="GL877414">
    <property type="protein sequence ID" value="ELA47673.1"/>
    <property type="molecule type" value="Genomic_DNA"/>
</dbReference>